<dbReference type="EMBL" id="JACSPM010000002">
    <property type="protein sequence ID" value="MBD8023457.1"/>
    <property type="molecule type" value="Genomic_DNA"/>
</dbReference>
<proteinExistence type="predicted"/>
<accession>A0ABR8X2V9</accession>
<protein>
    <submittedName>
        <fullName evidence="2">Uncharacterized protein</fullName>
    </submittedName>
</protein>
<organism evidence="2 3">
    <name type="scientific">Microbacterium gallinarum</name>
    <dbReference type="NCBI Taxonomy" id="2762209"/>
    <lineage>
        <taxon>Bacteria</taxon>
        <taxon>Bacillati</taxon>
        <taxon>Actinomycetota</taxon>
        <taxon>Actinomycetes</taxon>
        <taxon>Micrococcales</taxon>
        <taxon>Microbacteriaceae</taxon>
        <taxon>Microbacterium</taxon>
    </lineage>
</organism>
<evidence type="ECO:0000313" key="3">
    <source>
        <dbReference type="Proteomes" id="UP000602532"/>
    </source>
</evidence>
<evidence type="ECO:0000313" key="2">
    <source>
        <dbReference type="EMBL" id="MBD8023457.1"/>
    </source>
</evidence>
<dbReference type="Proteomes" id="UP000602532">
    <property type="component" value="Unassembled WGS sequence"/>
</dbReference>
<comment type="caution">
    <text evidence="2">The sequence shown here is derived from an EMBL/GenBank/DDBJ whole genome shotgun (WGS) entry which is preliminary data.</text>
</comment>
<sequence>MASAVRQGKGATHAQSIERLRDHQKGTSGGGCRLRRLLPTDGRHRLLRFLLLPGWRFVRVLRDAGIETACLALLAIALLTGCSSDGESPQPGETAAAIPDDWEVTPAQVERLYDAKLTNLEQIYSLDHPVEARFVRYVTATEIARVISACAGEAGFSVQPNDQGGVSIDPAPAGQESALNEALARCEAMYPLDPRFNMQLPRLRAEAQYRFLTETVAACVQEQGYSLSHPPSLQVWLDDYYSTGSAWDPFALAAEQMLPDDGAEPLNELYRNCPTISDEVYPPMDLG</sequence>
<name>A0ABR8X2V9_9MICO</name>
<dbReference type="RefSeq" id="WP_191765799.1">
    <property type="nucleotide sequence ID" value="NZ_JACSPM010000002.1"/>
</dbReference>
<gene>
    <name evidence="2" type="ORF">H9622_07625</name>
</gene>
<evidence type="ECO:0000256" key="1">
    <source>
        <dbReference type="SAM" id="MobiDB-lite"/>
    </source>
</evidence>
<reference evidence="2 3" key="1">
    <citation type="submission" date="2020-08" db="EMBL/GenBank/DDBJ databases">
        <title>A Genomic Blueprint of the Chicken Gut Microbiome.</title>
        <authorList>
            <person name="Gilroy R."/>
            <person name="Ravi A."/>
            <person name="Getino M."/>
            <person name="Pursley I."/>
            <person name="Horton D.L."/>
            <person name="Alikhan N.-F."/>
            <person name="Baker D."/>
            <person name="Gharbi K."/>
            <person name="Hall N."/>
            <person name="Watson M."/>
            <person name="Adriaenssens E.M."/>
            <person name="Foster-Nyarko E."/>
            <person name="Jarju S."/>
            <person name="Secka A."/>
            <person name="Antonio M."/>
            <person name="Oren A."/>
            <person name="Chaudhuri R."/>
            <person name="La Ragione R.M."/>
            <person name="Hildebrand F."/>
            <person name="Pallen M.J."/>
        </authorList>
    </citation>
    <scope>NUCLEOTIDE SEQUENCE [LARGE SCALE GENOMIC DNA]</scope>
    <source>
        <strain evidence="2 3">Sa1CUA4</strain>
    </source>
</reference>
<keyword evidence="3" id="KW-1185">Reference proteome</keyword>
<feature type="region of interest" description="Disordered" evidence="1">
    <location>
        <begin position="1"/>
        <end position="34"/>
    </location>
</feature>
<feature type="compositionally biased region" description="Basic and acidic residues" evidence="1">
    <location>
        <begin position="16"/>
        <end position="25"/>
    </location>
</feature>